<dbReference type="InterPro" id="IPR042293">
    <property type="entry name" value="ARID4"/>
</dbReference>
<dbReference type="AlphaFoldDB" id="A0A835SIB1"/>
<name>A0A835SIB1_9CHLO</name>
<comment type="caution">
    <text evidence="2">The sequence shown here is derived from an EMBL/GenBank/DDBJ whole genome shotgun (WGS) entry which is preliminary data.</text>
</comment>
<keyword evidence="3" id="KW-1185">Reference proteome</keyword>
<evidence type="ECO:0000313" key="3">
    <source>
        <dbReference type="Proteomes" id="UP000613740"/>
    </source>
</evidence>
<sequence length="625" mass="61784">MALNGARWRVLACVPASDDGLGGVQGAILDLAGPENGPSNVQVVTLINPSLPEFNDAVSTNRPNFIYVAGPLLQREEKSAGVVGAFHFRGDTTPGEDTLLSALAEARPEVAYVDAVVSPHFGPSLHQRGVTSVVVWPAGTAIPTAVAAHHNCAFAAFLVNTHASPPEAFSAATHSTQAHCLVLGSDGTHTAPPLPAFVGAARPALPDSTSIPPLAVPPGLQQQLDPNNLPAFPGWTDVRLLAPRAELRLLLTGGSGLVDSTRLSFLGEALRALLVMEARGLQLTARTPLEKLPRNLPAGCAAARCEYSTSSGAPGSVVLGAPPGVLEHPALVEHALRMTLVTDAVSLQFRLPPPGLSLPTPRSSKAVAGGTPVVDTVVVTSVWAVEVLRSLCKEPRYRSLAALGVAAVGNAADSAFTPSDVARMGLIAGGGLPAAAANGAAAGGTIAAASSDPASAQAPGAGGLQTADTLPSPSAQAHGAGGMGAGAAGAGVDDVIMTDMPAGLVDGAHTYFGADAMMGYAMNGHLHFLGNSDMAAAAGYAAAASPDSPVGDGLGGSGDGAPAGPGAGAADGGGVAGVANGNGTSPHDGWGSGGRHDKPPNFTGDLPVGVGGVLGGDVLGSGLGL</sequence>
<feature type="region of interest" description="Disordered" evidence="1">
    <location>
        <begin position="451"/>
        <end position="483"/>
    </location>
</feature>
<dbReference type="OrthoDB" id="338531at2759"/>
<protein>
    <submittedName>
        <fullName evidence="2">Uncharacterized protein</fullName>
    </submittedName>
</protein>
<gene>
    <name evidence="2" type="ORF">HYH02_015380</name>
</gene>
<dbReference type="PANTHER" id="PTHR46694:SF1">
    <property type="entry name" value="AT-RICH INTERACTIVE DOMAIN-CONTAINING PROTEIN 4"/>
    <property type="match status" value="1"/>
</dbReference>
<dbReference type="Proteomes" id="UP000613740">
    <property type="component" value="Unassembled WGS sequence"/>
</dbReference>
<proteinExistence type="predicted"/>
<dbReference type="EMBL" id="JAEHOD010000181">
    <property type="protein sequence ID" value="KAG2422944.1"/>
    <property type="molecule type" value="Genomic_DNA"/>
</dbReference>
<dbReference type="PANTHER" id="PTHR46694">
    <property type="entry name" value="AT-RICH INTERACTIVE DOMAIN-CONTAINING PROTEIN 4"/>
    <property type="match status" value="1"/>
</dbReference>
<feature type="region of interest" description="Disordered" evidence="1">
    <location>
        <begin position="546"/>
        <end position="607"/>
    </location>
</feature>
<feature type="compositionally biased region" description="Gly residues" evidence="1">
    <location>
        <begin position="552"/>
        <end position="576"/>
    </location>
</feature>
<evidence type="ECO:0000256" key="1">
    <source>
        <dbReference type="SAM" id="MobiDB-lite"/>
    </source>
</evidence>
<reference evidence="2" key="1">
    <citation type="journal article" date="2020" name="bioRxiv">
        <title>Comparative genomics of Chlamydomonas.</title>
        <authorList>
            <person name="Craig R.J."/>
            <person name="Hasan A.R."/>
            <person name="Ness R.W."/>
            <person name="Keightley P.D."/>
        </authorList>
    </citation>
    <scope>NUCLEOTIDE SEQUENCE</scope>
    <source>
        <strain evidence="2">CCAP 11/173</strain>
    </source>
</reference>
<organism evidence="2 3">
    <name type="scientific">Chlamydomonas schloesseri</name>
    <dbReference type="NCBI Taxonomy" id="2026947"/>
    <lineage>
        <taxon>Eukaryota</taxon>
        <taxon>Viridiplantae</taxon>
        <taxon>Chlorophyta</taxon>
        <taxon>core chlorophytes</taxon>
        <taxon>Chlorophyceae</taxon>
        <taxon>CS clade</taxon>
        <taxon>Chlamydomonadales</taxon>
        <taxon>Chlamydomonadaceae</taxon>
        <taxon>Chlamydomonas</taxon>
    </lineage>
</organism>
<evidence type="ECO:0000313" key="2">
    <source>
        <dbReference type="EMBL" id="KAG2422944.1"/>
    </source>
</evidence>
<accession>A0A835SIB1</accession>